<dbReference type="PANTHER" id="PTHR48094:SF12">
    <property type="entry name" value="PARKINSON DISEASE PROTEIN 7 HOMOLOG"/>
    <property type="match status" value="1"/>
</dbReference>
<reference evidence="2" key="2">
    <citation type="submission" date="2021-04" db="EMBL/GenBank/DDBJ databases">
        <authorList>
            <person name="Gilroy R."/>
        </authorList>
    </citation>
    <scope>NUCLEOTIDE SEQUENCE</scope>
    <source>
        <strain evidence="2">ChiGjej6B6-14162</strain>
    </source>
</reference>
<evidence type="ECO:0000259" key="1">
    <source>
        <dbReference type="Pfam" id="PF01965"/>
    </source>
</evidence>
<reference evidence="2" key="1">
    <citation type="journal article" date="2021" name="PeerJ">
        <title>Extensive microbial diversity within the chicken gut microbiome revealed by metagenomics and culture.</title>
        <authorList>
            <person name="Gilroy R."/>
            <person name="Ravi A."/>
            <person name="Getino M."/>
            <person name="Pursley I."/>
            <person name="Horton D.L."/>
            <person name="Alikhan N.F."/>
            <person name="Baker D."/>
            <person name="Gharbi K."/>
            <person name="Hall N."/>
            <person name="Watson M."/>
            <person name="Adriaenssens E.M."/>
            <person name="Foster-Nyarko E."/>
            <person name="Jarju S."/>
            <person name="Secka A."/>
            <person name="Antonio M."/>
            <person name="Oren A."/>
            <person name="Chaudhuri R.R."/>
            <person name="La Ragione R."/>
            <person name="Hildebrand F."/>
            <person name="Pallen M.J."/>
        </authorList>
    </citation>
    <scope>NUCLEOTIDE SEQUENCE</scope>
    <source>
        <strain evidence="2">ChiGjej6B6-14162</strain>
    </source>
</reference>
<dbReference type="NCBIfam" id="TIGR01383">
    <property type="entry name" value="not_thiJ"/>
    <property type="match status" value="1"/>
</dbReference>
<comment type="caution">
    <text evidence="2">The sequence shown here is derived from an EMBL/GenBank/DDBJ whole genome shotgun (WGS) entry which is preliminary data.</text>
</comment>
<dbReference type="InterPro" id="IPR002818">
    <property type="entry name" value="DJ-1/PfpI"/>
</dbReference>
<dbReference type="InterPro" id="IPR029062">
    <property type="entry name" value="Class_I_gatase-like"/>
</dbReference>
<accession>A0A9D2BG27</accession>
<feature type="domain" description="DJ-1/PfpI" evidence="1">
    <location>
        <begin position="2"/>
        <end position="164"/>
    </location>
</feature>
<dbReference type="PANTHER" id="PTHR48094">
    <property type="entry name" value="PROTEIN/NUCLEIC ACID DEGLYCASE DJ-1-RELATED"/>
    <property type="match status" value="1"/>
</dbReference>
<dbReference type="GO" id="GO:0005737">
    <property type="term" value="C:cytoplasm"/>
    <property type="evidence" value="ECO:0007669"/>
    <property type="project" value="TreeGrafter"/>
</dbReference>
<proteinExistence type="predicted"/>
<dbReference type="EMBL" id="DXEL01000052">
    <property type="protein sequence ID" value="HIX74876.1"/>
    <property type="molecule type" value="Genomic_DNA"/>
</dbReference>
<dbReference type="Pfam" id="PF01965">
    <property type="entry name" value="DJ-1_PfpI"/>
    <property type="match status" value="1"/>
</dbReference>
<sequence length="181" mass="18500">MKKAIVFLAEGFEEMEAIGTVDILRRGGVNALTASITDDLNVTGAHGIKLVADATLGALDLSDADALILPGGLPGSTNLNECVPLKEALLEQYRNNKIVAAICAAPLVLGGLGLLKGKKATCYPSFEPKMIGAEATGNATETDGNVITGKGPGLVFNFGLALLKALRGEAVAEEVAAGLLL</sequence>
<dbReference type="InterPro" id="IPR006287">
    <property type="entry name" value="DJ-1"/>
</dbReference>
<evidence type="ECO:0000313" key="3">
    <source>
        <dbReference type="Proteomes" id="UP000886740"/>
    </source>
</evidence>
<dbReference type="Proteomes" id="UP000886740">
    <property type="component" value="Unassembled WGS sequence"/>
</dbReference>
<protein>
    <submittedName>
        <fullName evidence="2">DJ-1/PfpI family protein</fullName>
    </submittedName>
</protein>
<organism evidence="2 3">
    <name type="scientific">Candidatus Parabacteroides intestinipullorum</name>
    <dbReference type="NCBI Taxonomy" id="2838723"/>
    <lineage>
        <taxon>Bacteria</taxon>
        <taxon>Pseudomonadati</taxon>
        <taxon>Bacteroidota</taxon>
        <taxon>Bacteroidia</taxon>
        <taxon>Bacteroidales</taxon>
        <taxon>Tannerellaceae</taxon>
        <taxon>Parabacteroides</taxon>
    </lineage>
</organism>
<gene>
    <name evidence="2" type="ORF">H9977_07585</name>
</gene>
<dbReference type="Gene3D" id="3.40.50.880">
    <property type="match status" value="1"/>
</dbReference>
<evidence type="ECO:0000313" key="2">
    <source>
        <dbReference type="EMBL" id="HIX74876.1"/>
    </source>
</evidence>
<dbReference type="AlphaFoldDB" id="A0A9D2BG27"/>
<dbReference type="CDD" id="cd03135">
    <property type="entry name" value="GATase1_DJ-1"/>
    <property type="match status" value="1"/>
</dbReference>
<dbReference type="InterPro" id="IPR050325">
    <property type="entry name" value="Prot/Nucl_acid_deglycase"/>
</dbReference>
<name>A0A9D2BG27_9BACT</name>
<dbReference type="SUPFAM" id="SSF52317">
    <property type="entry name" value="Class I glutamine amidotransferase-like"/>
    <property type="match status" value="1"/>
</dbReference>